<evidence type="ECO:0000313" key="2">
    <source>
        <dbReference type="EMBL" id="GBP26736.1"/>
    </source>
</evidence>
<feature type="region of interest" description="Disordered" evidence="1">
    <location>
        <begin position="1"/>
        <end position="37"/>
    </location>
</feature>
<gene>
    <name evidence="2" type="ORF">EVAR_95247_1</name>
</gene>
<proteinExistence type="predicted"/>
<evidence type="ECO:0000313" key="3">
    <source>
        <dbReference type="Proteomes" id="UP000299102"/>
    </source>
</evidence>
<protein>
    <submittedName>
        <fullName evidence="2">Uncharacterized protein</fullName>
    </submittedName>
</protein>
<dbReference type="Proteomes" id="UP000299102">
    <property type="component" value="Unassembled WGS sequence"/>
</dbReference>
<reference evidence="2 3" key="1">
    <citation type="journal article" date="2019" name="Commun. Biol.">
        <title>The bagworm genome reveals a unique fibroin gene that provides high tensile strength.</title>
        <authorList>
            <person name="Kono N."/>
            <person name="Nakamura H."/>
            <person name="Ohtoshi R."/>
            <person name="Tomita M."/>
            <person name="Numata K."/>
            <person name="Arakawa K."/>
        </authorList>
    </citation>
    <scope>NUCLEOTIDE SEQUENCE [LARGE SCALE GENOMIC DNA]</scope>
</reference>
<organism evidence="2 3">
    <name type="scientific">Eumeta variegata</name>
    <name type="common">Bagworm moth</name>
    <name type="synonym">Eumeta japonica</name>
    <dbReference type="NCBI Taxonomy" id="151549"/>
    <lineage>
        <taxon>Eukaryota</taxon>
        <taxon>Metazoa</taxon>
        <taxon>Ecdysozoa</taxon>
        <taxon>Arthropoda</taxon>
        <taxon>Hexapoda</taxon>
        <taxon>Insecta</taxon>
        <taxon>Pterygota</taxon>
        <taxon>Neoptera</taxon>
        <taxon>Endopterygota</taxon>
        <taxon>Lepidoptera</taxon>
        <taxon>Glossata</taxon>
        <taxon>Ditrysia</taxon>
        <taxon>Tineoidea</taxon>
        <taxon>Psychidae</taxon>
        <taxon>Oiketicinae</taxon>
        <taxon>Eumeta</taxon>
    </lineage>
</organism>
<sequence length="115" mass="12624">MAKLVIGNSDIQGAMSSSTSIRNQNREQNRDGGQQCEQDRHMLKKLKAVAADVSESSLPTATDGHRFVGSCSMTFLSWSSLENPSYPAVIYFTSDVTDRCHSNLQTLPMSDRGHS</sequence>
<dbReference type="EMBL" id="BGZK01000184">
    <property type="protein sequence ID" value="GBP26736.1"/>
    <property type="molecule type" value="Genomic_DNA"/>
</dbReference>
<dbReference type="AlphaFoldDB" id="A0A4C1UL97"/>
<feature type="compositionally biased region" description="Polar residues" evidence="1">
    <location>
        <begin position="9"/>
        <end position="23"/>
    </location>
</feature>
<keyword evidence="3" id="KW-1185">Reference proteome</keyword>
<comment type="caution">
    <text evidence="2">The sequence shown here is derived from an EMBL/GenBank/DDBJ whole genome shotgun (WGS) entry which is preliminary data.</text>
</comment>
<evidence type="ECO:0000256" key="1">
    <source>
        <dbReference type="SAM" id="MobiDB-lite"/>
    </source>
</evidence>
<name>A0A4C1UL97_EUMVA</name>
<accession>A0A4C1UL97</accession>